<evidence type="ECO:0008006" key="4">
    <source>
        <dbReference type="Google" id="ProtNLM"/>
    </source>
</evidence>
<keyword evidence="3" id="KW-1185">Reference proteome</keyword>
<dbReference type="GO" id="GO:0016705">
    <property type="term" value="F:oxidoreductase activity, acting on paired donors, with incorporation or reduction of molecular oxygen"/>
    <property type="evidence" value="ECO:0007669"/>
    <property type="project" value="InterPro"/>
</dbReference>
<evidence type="ECO:0000313" key="3">
    <source>
        <dbReference type="Proteomes" id="UP000198582"/>
    </source>
</evidence>
<dbReference type="Proteomes" id="UP000198582">
    <property type="component" value="Unassembled WGS sequence"/>
</dbReference>
<dbReference type="RefSeq" id="WP_143086256.1">
    <property type="nucleotide sequence ID" value="NZ_FOEF01000009.1"/>
</dbReference>
<protein>
    <recommendedName>
        <fullName evidence="4">Luciferase-like monooxygenase</fullName>
    </recommendedName>
</protein>
<feature type="region of interest" description="Disordered" evidence="1">
    <location>
        <begin position="193"/>
        <end position="217"/>
    </location>
</feature>
<proteinExistence type="predicted"/>
<dbReference type="STRING" id="394193.SAMN04489732_109272"/>
<name>A0A1H8XX70_9PSEU</name>
<feature type="compositionally biased region" description="Basic and acidic residues" evidence="1">
    <location>
        <begin position="197"/>
        <end position="207"/>
    </location>
</feature>
<sequence>MTNEPPEFGRVGLWTSALHTVSTARAQELAVEVEELGYGAVWLPEVAGRDVTVHLTLLLSATGAPAGATGIAGIWARDALAMTAAANSLAKAFPRWALRVSFAALVTRLRSRSVRSARGCEAWPPPAHGVRTRTSAPRRNTDAEQSRTTVRTHAKAYSPVPAYRTLLSRAGFSDATRVREHLDAGADHVCVQPLPRSRGDVPTDQWRRPAPALTTLG</sequence>
<dbReference type="OrthoDB" id="4760590at2"/>
<gene>
    <name evidence="2" type="ORF">SAMN04489732_109272</name>
</gene>
<evidence type="ECO:0000256" key="1">
    <source>
        <dbReference type="SAM" id="MobiDB-lite"/>
    </source>
</evidence>
<reference evidence="2 3" key="1">
    <citation type="submission" date="2016-10" db="EMBL/GenBank/DDBJ databases">
        <authorList>
            <person name="de Groot N.N."/>
        </authorList>
    </citation>
    <scope>NUCLEOTIDE SEQUENCE [LARGE SCALE GENOMIC DNA]</scope>
    <source>
        <strain evidence="2 3">DSM 44993</strain>
    </source>
</reference>
<dbReference type="EMBL" id="FOEF01000009">
    <property type="protein sequence ID" value="SEP44650.1"/>
    <property type="molecule type" value="Genomic_DNA"/>
</dbReference>
<dbReference type="AlphaFoldDB" id="A0A1H8XX70"/>
<evidence type="ECO:0000313" key="2">
    <source>
        <dbReference type="EMBL" id="SEP44650.1"/>
    </source>
</evidence>
<feature type="region of interest" description="Disordered" evidence="1">
    <location>
        <begin position="120"/>
        <end position="152"/>
    </location>
</feature>
<organism evidence="2 3">
    <name type="scientific">Amycolatopsis saalfeldensis</name>
    <dbReference type="NCBI Taxonomy" id="394193"/>
    <lineage>
        <taxon>Bacteria</taxon>
        <taxon>Bacillati</taxon>
        <taxon>Actinomycetota</taxon>
        <taxon>Actinomycetes</taxon>
        <taxon>Pseudonocardiales</taxon>
        <taxon>Pseudonocardiaceae</taxon>
        <taxon>Amycolatopsis</taxon>
    </lineage>
</organism>
<dbReference type="SUPFAM" id="SSF51679">
    <property type="entry name" value="Bacterial luciferase-like"/>
    <property type="match status" value="1"/>
</dbReference>
<accession>A0A1H8XX70</accession>
<dbReference type="InterPro" id="IPR036661">
    <property type="entry name" value="Luciferase-like_sf"/>
</dbReference>